<evidence type="ECO:0000256" key="1">
    <source>
        <dbReference type="SAM" id="Phobius"/>
    </source>
</evidence>
<feature type="transmembrane region" description="Helical" evidence="1">
    <location>
        <begin position="6"/>
        <end position="24"/>
    </location>
</feature>
<dbReference type="AlphaFoldDB" id="A0A1W1V035"/>
<dbReference type="Proteomes" id="UP000192368">
    <property type="component" value="Unassembled WGS sequence"/>
</dbReference>
<proteinExistence type="predicted"/>
<name>A0A1W1V035_PEPAS</name>
<keyword evidence="3" id="KW-1185">Reference proteome</keyword>
<evidence type="ECO:0000313" key="2">
    <source>
        <dbReference type="EMBL" id="SMB86693.1"/>
    </source>
</evidence>
<protein>
    <submittedName>
        <fullName evidence="2">Uncharacterized protein</fullName>
    </submittedName>
</protein>
<dbReference type="STRING" id="573058.SAMN00017477_0937"/>
<reference evidence="3" key="1">
    <citation type="submission" date="2017-04" db="EMBL/GenBank/DDBJ databases">
        <authorList>
            <person name="Varghese N."/>
            <person name="Submissions S."/>
        </authorList>
    </citation>
    <scope>NUCLEOTIDE SEQUENCE [LARGE SCALE GENOMIC DNA]</scope>
    <source>
        <strain evidence="3">DSM 20463</strain>
    </source>
</reference>
<sequence length="95" mass="10769">MRILTSILKAIIVVSIMTAFNWIFRNRENNSLLNKIYIILVTIFWILAVIVTGLLYWAGVGYIMEGNSSVGIKLLVTGVVMTLSVGSRVYFWLKK</sequence>
<accession>A0A1W1V035</accession>
<dbReference type="OrthoDB" id="9928971at2"/>
<feature type="transmembrane region" description="Helical" evidence="1">
    <location>
        <begin position="36"/>
        <end position="58"/>
    </location>
</feature>
<evidence type="ECO:0000313" key="3">
    <source>
        <dbReference type="Proteomes" id="UP000192368"/>
    </source>
</evidence>
<dbReference type="EMBL" id="FWWR01000009">
    <property type="protein sequence ID" value="SMB86693.1"/>
    <property type="molecule type" value="Genomic_DNA"/>
</dbReference>
<organism evidence="2 3">
    <name type="scientific">Peptoniphilus asaccharolyticus DSM 20463</name>
    <dbReference type="NCBI Taxonomy" id="573058"/>
    <lineage>
        <taxon>Bacteria</taxon>
        <taxon>Bacillati</taxon>
        <taxon>Bacillota</taxon>
        <taxon>Tissierellia</taxon>
        <taxon>Tissierellales</taxon>
        <taxon>Peptoniphilaceae</taxon>
        <taxon>Peptoniphilus</taxon>
    </lineage>
</organism>
<gene>
    <name evidence="2" type="ORF">SAMN00017477_0937</name>
</gene>
<keyword evidence="1" id="KW-0812">Transmembrane</keyword>
<dbReference type="RefSeq" id="WP_084230568.1">
    <property type="nucleotide sequence ID" value="NZ_FWWR01000009.1"/>
</dbReference>
<keyword evidence="1" id="KW-0472">Membrane</keyword>
<feature type="transmembrane region" description="Helical" evidence="1">
    <location>
        <begin position="70"/>
        <end position="93"/>
    </location>
</feature>
<keyword evidence="1" id="KW-1133">Transmembrane helix</keyword>